<proteinExistence type="predicted"/>
<evidence type="ECO:0000313" key="2">
    <source>
        <dbReference type="Proteomes" id="UP000650628"/>
    </source>
</evidence>
<keyword evidence="2" id="KW-1185">Reference proteome</keyword>
<dbReference type="EMBL" id="BOOO01000009">
    <property type="protein sequence ID" value="GII28433.1"/>
    <property type="molecule type" value="Genomic_DNA"/>
</dbReference>
<reference evidence="1 2" key="1">
    <citation type="submission" date="2021-01" db="EMBL/GenBank/DDBJ databases">
        <title>Whole genome shotgun sequence of Planotetraspora mira NBRC 15435.</title>
        <authorList>
            <person name="Komaki H."/>
            <person name="Tamura T."/>
        </authorList>
    </citation>
    <scope>NUCLEOTIDE SEQUENCE [LARGE SCALE GENOMIC DNA]</scope>
    <source>
        <strain evidence="1 2">NBRC 15435</strain>
    </source>
</reference>
<protein>
    <submittedName>
        <fullName evidence="1">Uncharacterized protein</fullName>
    </submittedName>
</protein>
<organism evidence="1 2">
    <name type="scientific">Planotetraspora mira</name>
    <dbReference type="NCBI Taxonomy" id="58121"/>
    <lineage>
        <taxon>Bacteria</taxon>
        <taxon>Bacillati</taxon>
        <taxon>Actinomycetota</taxon>
        <taxon>Actinomycetes</taxon>
        <taxon>Streptosporangiales</taxon>
        <taxon>Streptosporangiaceae</taxon>
        <taxon>Planotetraspora</taxon>
    </lineage>
</organism>
<comment type="caution">
    <text evidence="1">The sequence shown here is derived from an EMBL/GenBank/DDBJ whole genome shotgun (WGS) entry which is preliminary data.</text>
</comment>
<name>A0A8J3TJY5_9ACTN</name>
<dbReference type="Proteomes" id="UP000650628">
    <property type="component" value="Unassembled WGS sequence"/>
</dbReference>
<accession>A0A8J3TJY5</accession>
<evidence type="ECO:0000313" key="1">
    <source>
        <dbReference type="EMBL" id="GII28433.1"/>
    </source>
</evidence>
<gene>
    <name evidence="1" type="ORF">Pmi06nite_18750</name>
</gene>
<dbReference type="AlphaFoldDB" id="A0A8J3TJY5"/>
<sequence>MDFTPYSTDPGLPVPSISSLGIFVTRPSRTASRKSATSKAGYPVDVADVTLGDCARRDDVALEADDVEILLSEGVQAGPCGPA</sequence>